<dbReference type="InParanoid" id="A0A3Q7H947"/>
<dbReference type="CDD" id="cd03784">
    <property type="entry name" value="GT1_Gtf-like"/>
    <property type="match status" value="1"/>
</dbReference>
<dbReference type="SUPFAM" id="SSF53756">
    <property type="entry name" value="UDP-Glycosyltransferase/glycogen phosphorylase"/>
    <property type="match status" value="1"/>
</dbReference>
<sequence>MSTQTKPLPEKHHKSTLISLNIFSCSDYHWSHLVSICKFVENLVSRDERVYVTILIIISPWDAYIKRCFPPAFSGTFLDVLDSRIRYITLAQIERPYPEELPIISNKSWPDIDSNPKIIGLVSDMFSFFTSGAGFLGFLLYLSVWHDQFGREFNRSDPVTSKVLPTFAFVKEADPQLTPVYTVGFLLYLESQNAKGNSKSEDEEIMKWLDQQLPSSVLFLCFGSAGNFQPSQRLPVNAETTKLEEISPEGFLERTKDRGIVCGWAPQVNILAHKAIGEFVSHCGWNSTMEKQQINTFQLVKDIEMAVELTLTYKMEKVIRSTMDSKNLLRKRVKDMEEIFRKELTEGGSSFISVERFAETILDSCD</sequence>
<accession>A0A3Q7H947</accession>
<reference evidence="2" key="1">
    <citation type="journal article" date="2012" name="Nature">
        <title>The tomato genome sequence provides insights into fleshy fruit evolution.</title>
        <authorList>
            <consortium name="Tomato Genome Consortium"/>
        </authorList>
    </citation>
    <scope>NUCLEOTIDE SEQUENCE [LARGE SCALE GENOMIC DNA]</scope>
    <source>
        <strain evidence="2">cv. Heinz 1706</strain>
    </source>
</reference>
<evidence type="ECO:0008006" key="4">
    <source>
        <dbReference type="Google" id="ProtNLM"/>
    </source>
</evidence>
<organism evidence="2">
    <name type="scientific">Solanum lycopersicum</name>
    <name type="common">Tomato</name>
    <name type="synonym">Lycopersicon esculentum</name>
    <dbReference type="NCBI Taxonomy" id="4081"/>
    <lineage>
        <taxon>Eukaryota</taxon>
        <taxon>Viridiplantae</taxon>
        <taxon>Streptophyta</taxon>
        <taxon>Embryophyta</taxon>
        <taxon>Tracheophyta</taxon>
        <taxon>Spermatophyta</taxon>
        <taxon>Magnoliopsida</taxon>
        <taxon>eudicotyledons</taxon>
        <taxon>Gunneridae</taxon>
        <taxon>Pentapetalae</taxon>
        <taxon>asterids</taxon>
        <taxon>lamiids</taxon>
        <taxon>Solanales</taxon>
        <taxon>Solanaceae</taxon>
        <taxon>Solanoideae</taxon>
        <taxon>Solaneae</taxon>
        <taxon>Solanum</taxon>
        <taxon>Solanum subgen. Lycopersicon</taxon>
    </lineage>
</organism>
<dbReference type="Proteomes" id="UP000004994">
    <property type="component" value="Chromosome 7"/>
</dbReference>
<dbReference type="PANTHER" id="PTHR48048">
    <property type="entry name" value="GLYCOSYLTRANSFERASE"/>
    <property type="match status" value="1"/>
</dbReference>
<evidence type="ECO:0000313" key="3">
    <source>
        <dbReference type="Proteomes" id="UP000004994"/>
    </source>
</evidence>
<keyword evidence="1" id="KW-0808">Transferase</keyword>
<dbReference type="PaxDb" id="4081-Solyc07g043040.1.1"/>
<dbReference type="EnsemblPlants" id="Solyc07g043030.2.1">
    <property type="protein sequence ID" value="Solyc07g043030.2.1"/>
    <property type="gene ID" value="Solyc07g043030.2"/>
</dbReference>
<dbReference type="InterPro" id="IPR002213">
    <property type="entry name" value="UDP_glucos_trans"/>
</dbReference>
<protein>
    <recommendedName>
        <fullName evidence="4">UDP-glycosyltransferases domain-containing protein</fullName>
    </recommendedName>
</protein>
<reference evidence="2" key="2">
    <citation type="submission" date="2019-01" db="UniProtKB">
        <authorList>
            <consortium name="EnsemblPlants"/>
        </authorList>
    </citation>
    <scope>IDENTIFICATION</scope>
    <source>
        <strain evidence="2">cv. Heinz 1706</strain>
    </source>
</reference>
<dbReference type="OMA" id="ISPWDAY"/>
<dbReference type="Gene3D" id="3.40.50.2000">
    <property type="entry name" value="Glycogen Phosphorylase B"/>
    <property type="match status" value="2"/>
</dbReference>
<proteinExistence type="predicted"/>
<dbReference type="Gramene" id="Solyc07g043030.2.1">
    <property type="protein sequence ID" value="Solyc07g043030.2.1"/>
    <property type="gene ID" value="Solyc07g043030.2"/>
</dbReference>
<dbReference type="InterPro" id="IPR050481">
    <property type="entry name" value="UDP-glycosyltransf_plant"/>
</dbReference>
<dbReference type="PANTHER" id="PTHR48048:SF83">
    <property type="entry name" value="GLYCOSYLTRANSFERASE"/>
    <property type="match status" value="1"/>
</dbReference>
<dbReference type="AlphaFoldDB" id="A0A3Q7H947"/>
<dbReference type="Pfam" id="PF00201">
    <property type="entry name" value="UDPGT"/>
    <property type="match status" value="1"/>
</dbReference>
<name>A0A3Q7H947_SOLLC</name>
<dbReference type="GO" id="GO:0035251">
    <property type="term" value="F:UDP-glucosyltransferase activity"/>
    <property type="evidence" value="ECO:0000318"/>
    <property type="project" value="GO_Central"/>
</dbReference>
<evidence type="ECO:0000313" key="2">
    <source>
        <dbReference type="EnsemblPlants" id="Solyc07g043030.2.1"/>
    </source>
</evidence>
<keyword evidence="3" id="KW-1185">Reference proteome</keyword>
<evidence type="ECO:0000256" key="1">
    <source>
        <dbReference type="ARBA" id="ARBA00022679"/>
    </source>
</evidence>